<name>A0A6J5P7B4_9CAUD</name>
<gene>
    <name evidence="1" type="ORF">UFOVP820_32</name>
</gene>
<accession>A0A6J5P7B4</accession>
<evidence type="ECO:0000313" key="1">
    <source>
        <dbReference type="EMBL" id="CAB4165311.1"/>
    </source>
</evidence>
<reference evidence="1" key="1">
    <citation type="submission" date="2020-04" db="EMBL/GenBank/DDBJ databases">
        <authorList>
            <person name="Chiriac C."/>
            <person name="Salcher M."/>
            <person name="Ghai R."/>
            <person name="Kavagutti S V."/>
        </authorList>
    </citation>
    <scope>NUCLEOTIDE SEQUENCE</scope>
</reference>
<dbReference type="EMBL" id="LR796771">
    <property type="protein sequence ID" value="CAB4165311.1"/>
    <property type="molecule type" value="Genomic_DNA"/>
</dbReference>
<proteinExistence type="predicted"/>
<sequence>MTQEELLAFSRALLAENTDLRMRLAEAARKIEALEKAVNQRSRGTE</sequence>
<organism evidence="1">
    <name type="scientific">uncultured Caudovirales phage</name>
    <dbReference type="NCBI Taxonomy" id="2100421"/>
    <lineage>
        <taxon>Viruses</taxon>
        <taxon>Duplodnaviria</taxon>
        <taxon>Heunggongvirae</taxon>
        <taxon>Uroviricota</taxon>
        <taxon>Caudoviricetes</taxon>
        <taxon>Peduoviridae</taxon>
        <taxon>Maltschvirus</taxon>
        <taxon>Maltschvirus maltsch</taxon>
    </lineage>
</organism>
<protein>
    <submittedName>
        <fullName evidence="1">Uncharacterized protein</fullName>
    </submittedName>
</protein>